<dbReference type="CDD" id="cd00130">
    <property type="entry name" value="PAS"/>
    <property type="match status" value="3"/>
</dbReference>
<dbReference type="NCBIfam" id="TIGR00229">
    <property type="entry name" value="sensory_box"/>
    <property type="match status" value="3"/>
</dbReference>
<keyword evidence="20" id="KW-1185">Reference proteome</keyword>
<accession>A0A444LL37</accession>
<keyword evidence="7" id="KW-0285">Flavoprotein</keyword>
<keyword evidence="4" id="KW-0600">Photoreceptor protein</keyword>
<evidence type="ECO:0000256" key="6">
    <source>
        <dbReference type="ARBA" id="ARBA00022606"/>
    </source>
</evidence>
<dbReference type="AlphaFoldDB" id="A0A444LL37"/>
<keyword evidence="5" id="KW-0597">Phosphoprotein</keyword>
<evidence type="ECO:0000256" key="7">
    <source>
        <dbReference type="ARBA" id="ARBA00022630"/>
    </source>
</evidence>
<dbReference type="InterPro" id="IPR000700">
    <property type="entry name" value="PAS-assoc_C"/>
</dbReference>
<evidence type="ECO:0000256" key="8">
    <source>
        <dbReference type="ARBA" id="ARBA00022643"/>
    </source>
</evidence>
<feature type="domain" description="PAC" evidence="18">
    <location>
        <begin position="497"/>
        <end position="549"/>
    </location>
</feature>
<evidence type="ECO:0000313" key="20">
    <source>
        <dbReference type="Proteomes" id="UP000287687"/>
    </source>
</evidence>
<evidence type="ECO:0000256" key="11">
    <source>
        <dbReference type="ARBA" id="ARBA00022741"/>
    </source>
</evidence>
<evidence type="ECO:0000256" key="16">
    <source>
        <dbReference type="ARBA" id="ARBA00023170"/>
    </source>
</evidence>
<dbReference type="Proteomes" id="UP000287687">
    <property type="component" value="Unassembled WGS sequence"/>
</dbReference>
<keyword evidence="10" id="KW-0677">Repeat</keyword>
<feature type="domain" description="PAS" evidence="17">
    <location>
        <begin position="19"/>
        <end position="89"/>
    </location>
</feature>
<evidence type="ECO:0000256" key="14">
    <source>
        <dbReference type="ARBA" id="ARBA00022991"/>
    </source>
</evidence>
<dbReference type="GO" id="GO:0004673">
    <property type="term" value="F:protein histidine kinase activity"/>
    <property type="evidence" value="ECO:0007669"/>
    <property type="project" value="UniProtKB-EC"/>
</dbReference>
<dbReference type="PANTHER" id="PTHR41523">
    <property type="entry name" value="TWO-COMPONENT SYSTEM SENSOR PROTEIN"/>
    <property type="match status" value="1"/>
</dbReference>
<evidence type="ECO:0000313" key="19">
    <source>
        <dbReference type="EMBL" id="RWX81045.1"/>
    </source>
</evidence>
<keyword evidence="16" id="KW-0675">Receptor</keyword>
<dbReference type="Pfam" id="PF13188">
    <property type="entry name" value="PAS_8"/>
    <property type="match status" value="1"/>
</dbReference>
<proteinExistence type="predicted"/>
<feature type="domain" description="PAC" evidence="18">
    <location>
        <begin position="92"/>
        <end position="144"/>
    </location>
</feature>
<evidence type="ECO:0000256" key="5">
    <source>
        <dbReference type="ARBA" id="ARBA00022553"/>
    </source>
</evidence>
<evidence type="ECO:0000256" key="4">
    <source>
        <dbReference type="ARBA" id="ARBA00022543"/>
    </source>
</evidence>
<keyword evidence="14" id="KW-0157">Chromophore</keyword>
<feature type="domain" description="PAS" evidence="17">
    <location>
        <begin position="557"/>
        <end position="630"/>
    </location>
</feature>
<gene>
    <name evidence="19" type="ORF">EPK99_01560</name>
</gene>
<organism evidence="19 20">
    <name type="scientific">Neorhizobium lilium</name>
    <dbReference type="NCBI Taxonomy" id="2503024"/>
    <lineage>
        <taxon>Bacteria</taxon>
        <taxon>Pseudomonadati</taxon>
        <taxon>Pseudomonadota</taxon>
        <taxon>Alphaproteobacteria</taxon>
        <taxon>Hyphomicrobiales</taxon>
        <taxon>Rhizobiaceae</taxon>
        <taxon>Rhizobium/Agrobacterium group</taxon>
        <taxon>Neorhizobium</taxon>
    </lineage>
</organism>
<evidence type="ECO:0000256" key="12">
    <source>
        <dbReference type="ARBA" id="ARBA00022777"/>
    </source>
</evidence>
<dbReference type="EMBL" id="SBIP01000001">
    <property type="protein sequence ID" value="RWX81045.1"/>
    <property type="molecule type" value="Genomic_DNA"/>
</dbReference>
<dbReference type="SMART" id="SM00091">
    <property type="entry name" value="PAS"/>
    <property type="match status" value="4"/>
</dbReference>
<name>A0A444LL37_9HYPH</name>
<dbReference type="PANTHER" id="PTHR41523:SF8">
    <property type="entry name" value="ETHYLENE RESPONSE SENSOR PROTEIN"/>
    <property type="match status" value="1"/>
</dbReference>
<evidence type="ECO:0000256" key="3">
    <source>
        <dbReference type="ARBA" id="ARBA00021740"/>
    </source>
</evidence>
<evidence type="ECO:0000256" key="1">
    <source>
        <dbReference type="ARBA" id="ARBA00000085"/>
    </source>
</evidence>
<comment type="catalytic activity">
    <reaction evidence="1">
        <text>ATP + protein L-histidine = ADP + protein N-phospho-L-histidine.</text>
        <dbReference type="EC" id="2.7.13.3"/>
    </reaction>
</comment>
<dbReference type="SMART" id="SM00086">
    <property type="entry name" value="PAC"/>
    <property type="match status" value="3"/>
</dbReference>
<dbReference type="InterPro" id="IPR035965">
    <property type="entry name" value="PAS-like_dom_sf"/>
</dbReference>
<protein>
    <recommendedName>
        <fullName evidence="3">Blue-light-activated histidine kinase</fullName>
        <ecNumber evidence="2">2.7.13.3</ecNumber>
    </recommendedName>
</protein>
<keyword evidence="13" id="KW-0067">ATP-binding</keyword>
<dbReference type="InterPro" id="IPR000014">
    <property type="entry name" value="PAS"/>
</dbReference>
<keyword evidence="8" id="KW-0288">FMN</keyword>
<dbReference type="Pfam" id="PF08447">
    <property type="entry name" value="PAS_3"/>
    <property type="match status" value="2"/>
</dbReference>
<evidence type="ECO:0000259" key="18">
    <source>
        <dbReference type="PROSITE" id="PS50113"/>
    </source>
</evidence>
<dbReference type="Pfam" id="PF07536">
    <property type="entry name" value="HWE_HK"/>
    <property type="match status" value="1"/>
</dbReference>
<keyword evidence="12" id="KW-0418">Kinase</keyword>
<evidence type="ECO:0000256" key="13">
    <source>
        <dbReference type="ARBA" id="ARBA00022840"/>
    </source>
</evidence>
<dbReference type="GO" id="GO:0009881">
    <property type="term" value="F:photoreceptor activity"/>
    <property type="evidence" value="ECO:0007669"/>
    <property type="project" value="UniProtKB-KW"/>
</dbReference>
<dbReference type="InterPro" id="IPR001610">
    <property type="entry name" value="PAC"/>
</dbReference>
<dbReference type="PROSITE" id="PS50113">
    <property type="entry name" value="PAC"/>
    <property type="match status" value="2"/>
</dbReference>
<evidence type="ECO:0000256" key="10">
    <source>
        <dbReference type="ARBA" id="ARBA00022737"/>
    </source>
</evidence>
<dbReference type="GO" id="GO:0005524">
    <property type="term" value="F:ATP binding"/>
    <property type="evidence" value="ECO:0007669"/>
    <property type="project" value="UniProtKB-KW"/>
</dbReference>
<dbReference type="Gene3D" id="3.30.450.20">
    <property type="entry name" value="PAS domain"/>
    <property type="match status" value="5"/>
</dbReference>
<evidence type="ECO:0000256" key="15">
    <source>
        <dbReference type="ARBA" id="ARBA00023026"/>
    </source>
</evidence>
<dbReference type="InterPro" id="IPR011102">
    <property type="entry name" value="Sig_transdc_His_kinase_HWE"/>
</dbReference>
<evidence type="ECO:0000259" key="17">
    <source>
        <dbReference type="PROSITE" id="PS50112"/>
    </source>
</evidence>
<dbReference type="EC" id="2.7.13.3" evidence="2"/>
<keyword evidence="6" id="KW-0716">Sensory transduction</keyword>
<dbReference type="InterPro" id="IPR013655">
    <property type="entry name" value="PAS_fold_3"/>
</dbReference>
<evidence type="ECO:0000256" key="2">
    <source>
        <dbReference type="ARBA" id="ARBA00012438"/>
    </source>
</evidence>
<keyword evidence="15" id="KW-0843">Virulence</keyword>
<comment type="caution">
    <text evidence="19">The sequence shown here is derived from an EMBL/GenBank/DDBJ whole genome shotgun (WGS) entry which is preliminary data.</text>
</comment>
<dbReference type="InterPro" id="IPR013656">
    <property type="entry name" value="PAS_4"/>
</dbReference>
<dbReference type="SMART" id="SM00911">
    <property type="entry name" value="HWE_HK"/>
    <property type="match status" value="1"/>
</dbReference>
<keyword evidence="9" id="KW-0808">Transferase</keyword>
<dbReference type="PROSITE" id="PS50112">
    <property type="entry name" value="PAS"/>
    <property type="match status" value="2"/>
</dbReference>
<reference evidence="19 20" key="1">
    <citation type="submission" date="2019-01" db="EMBL/GenBank/DDBJ databases">
        <title>The draft genome of Rhizobium sp. 24NR.</title>
        <authorList>
            <person name="Liu L."/>
            <person name="Liang L."/>
            <person name="Shi S."/>
            <person name="Xu L."/>
            <person name="Wang X."/>
            <person name="Li L."/>
            <person name="Zhang X."/>
        </authorList>
    </citation>
    <scope>NUCLEOTIDE SEQUENCE [LARGE SCALE GENOMIC DNA]</scope>
    <source>
        <strain evidence="19 20">24NR</strain>
    </source>
</reference>
<dbReference type="Pfam" id="PF08448">
    <property type="entry name" value="PAS_4"/>
    <property type="match status" value="1"/>
</dbReference>
<dbReference type="SUPFAM" id="SSF55785">
    <property type="entry name" value="PYP-like sensor domain (PAS domain)"/>
    <property type="match status" value="5"/>
</dbReference>
<dbReference type="OrthoDB" id="341208at2"/>
<evidence type="ECO:0000256" key="9">
    <source>
        <dbReference type="ARBA" id="ARBA00022679"/>
    </source>
</evidence>
<keyword evidence="11" id="KW-0547">Nucleotide-binding</keyword>
<sequence length="885" mass="100307">MEDDIARNSEIGEGLPRGTGGRFDRLIDKYADVTWEADTLGNVVDDSESWRAFTGQTLEEMLGYGWLDAVHPDDRAYTEHQWREAIHTGRYVDTEFRVLHVTNGWRWTNSVATPLLDEDGTVRKWIGMNVDIHDRKQADDIRNRHMAELERQVEKRTAELRASRDFLRGVIDSSPDMIQVFDAVRNDRREIIDFVWTLNNQTSEDRYGAAWGESLLQRNPGVVEADIFDAFKRVVETGVPEQAEHHYVHEQFDGWFLQSVVKLGDGVATTTRDITADKVAQAELLRLRGEVAEAALRESEDRYHVLFDSIDEGFCTIEVIFDERGQAADYRFLEINPAFARQTGLIDSVGKSARSLIPKHEQFWFDTYGNIAKTGQPKRFEHRAAALGRWYDVYAFRIGGAENCRVAVLFHDIKPRKLAEEALRKSEEQIRALVEASSDVVYSLNPDWQEMRHLFGRGFLVDGERPSARWMDDYIFPEDHASIRAVIDKAIADRGPFELEHRVRRTDGSEGWTFSRAIPVFGDDGDIVEWFGMAADVTERIMAQKAAHHANAALQRSEERHRLIVESALDYAIFTTDEEGKVEDWPPGAQSVFGWTPEEIVGKDLAITYTPEDRAAGVPETELRKALQDGFAENVRWHMRKDGSRVFIEGFARPLPSGDTGTAGVVKIGQNVTARKRWEETQNALVAELQHRTRNLIAVVRSIAEQTMRETGPTPDFMDRFADRMSALSRVQGLLSRSEMEPITIGTLAEMELSALGSVAHRVSVDGPEVLLKNSTVQTFALAIHELATNARKYGALSTDDGNLKISWAPYETLDGEKRLLVDWLEEVSGPRLTETVQKTGYGRELIEKALPYTLGAKTTYEMTDTHLHCTIDLPIKRRKTGRQA</sequence>